<dbReference type="PANTHER" id="PTHR43581:SF4">
    <property type="entry name" value="ATP_GTP PHOSPHATASE"/>
    <property type="match status" value="1"/>
</dbReference>
<dbReference type="STRING" id="448385.sce8771"/>
<dbReference type="RefSeq" id="WP_012241382.1">
    <property type="nucleotide sequence ID" value="NC_010162.1"/>
</dbReference>
<dbReference type="OrthoDB" id="5422899at2"/>
<evidence type="ECO:0000259" key="1">
    <source>
        <dbReference type="Pfam" id="PF13175"/>
    </source>
</evidence>
<evidence type="ECO:0000313" key="4">
    <source>
        <dbReference type="Proteomes" id="UP000002139"/>
    </source>
</evidence>
<keyword evidence="4" id="KW-1185">Reference proteome</keyword>
<reference evidence="3 4" key="1">
    <citation type="journal article" date="2007" name="Nat. Biotechnol.">
        <title>Complete genome sequence of the myxobacterium Sorangium cellulosum.</title>
        <authorList>
            <person name="Schneiker S."/>
            <person name="Perlova O."/>
            <person name="Kaiser O."/>
            <person name="Gerth K."/>
            <person name="Alici A."/>
            <person name="Altmeyer M.O."/>
            <person name="Bartels D."/>
            <person name="Bekel T."/>
            <person name="Beyer S."/>
            <person name="Bode E."/>
            <person name="Bode H.B."/>
            <person name="Bolten C.J."/>
            <person name="Choudhuri J.V."/>
            <person name="Doss S."/>
            <person name="Elnakady Y.A."/>
            <person name="Frank B."/>
            <person name="Gaigalat L."/>
            <person name="Goesmann A."/>
            <person name="Groeger C."/>
            <person name="Gross F."/>
            <person name="Jelsbak L."/>
            <person name="Jelsbak L."/>
            <person name="Kalinowski J."/>
            <person name="Kegler C."/>
            <person name="Knauber T."/>
            <person name="Konietzny S."/>
            <person name="Kopp M."/>
            <person name="Krause L."/>
            <person name="Krug D."/>
            <person name="Linke B."/>
            <person name="Mahmud T."/>
            <person name="Martinez-Arias R."/>
            <person name="McHardy A.C."/>
            <person name="Merai M."/>
            <person name="Meyer F."/>
            <person name="Mormann S."/>
            <person name="Munoz-Dorado J."/>
            <person name="Perez J."/>
            <person name="Pradella S."/>
            <person name="Rachid S."/>
            <person name="Raddatz G."/>
            <person name="Rosenau F."/>
            <person name="Rueckert C."/>
            <person name="Sasse F."/>
            <person name="Scharfe M."/>
            <person name="Schuster S.C."/>
            <person name="Suen G."/>
            <person name="Treuner-Lange A."/>
            <person name="Velicer G.J."/>
            <person name="Vorholter F.-J."/>
            <person name="Weissman K.J."/>
            <person name="Welch R.D."/>
            <person name="Wenzel S.C."/>
            <person name="Whitworth D.E."/>
            <person name="Wilhelm S."/>
            <person name="Wittmann C."/>
            <person name="Bloecker H."/>
            <person name="Puehler A."/>
            <person name="Mueller R."/>
        </authorList>
    </citation>
    <scope>NUCLEOTIDE SEQUENCE [LARGE SCALE GENOMIC DNA]</scope>
    <source>
        <strain evidence="4">So ce56</strain>
    </source>
</reference>
<dbReference type="GO" id="GO:0006302">
    <property type="term" value="P:double-strand break repair"/>
    <property type="evidence" value="ECO:0007669"/>
    <property type="project" value="InterPro"/>
</dbReference>
<dbReference type="Gene3D" id="3.40.50.300">
    <property type="entry name" value="P-loop containing nucleotide triphosphate hydrolases"/>
    <property type="match status" value="2"/>
</dbReference>
<dbReference type="Proteomes" id="UP000002139">
    <property type="component" value="Chromosome"/>
</dbReference>
<proteinExistence type="predicted"/>
<dbReference type="InterPro" id="IPR041685">
    <property type="entry name" value="AAA_GajA/Old/RecF-like"/>
</dbReference>
<feature type="domain" description="Endonuclease GajA/Old nuclease/RecF-like AAA" evidence="1">
    <location>
        <begin position="1"/>
        <end position="403"/>
    </location>
</feature>
<protein>
    <submittedName>
        <fullName evidence="3">Old protein</fullName>
    </submittedName>
</protein>
<dbReference type="CDD" id="cd00267">
    <property type="entry name" value="ABC_ATPase"/>
    <property type="match status" value="1"/>
</dbReference>
<dbReference type="BioCyc" id="SCEL448385:SCE_RS52570-MONOMER"/>
<name>A9G4V7_SORC5</name>
<dbReference type="eggNOG" id="COG1106">
    <property type="taxonomic scope" value="Bacteria"/>
</dbReference>
<dbReference type="InterPro" id="IPR051396">
    <property type="entry name" value="Bact_Antivir_Def_Nuclease"/>
</dbReference>
<dbReference type="HOGENOM" id="CLU_017618_2_0_7"/>
<sequence>MRLSQVVIRRFKSIKELSLTIPARDERRQGSADFVSIVGENNVGKSSILEAIRLACPGSGKPTIDQFRNLDPSIGPIEVELEFDRLTDADKEKHAVRVHLFVDHGVEKYRIKKVWRAPGVIPESFAYSPDTRQYRFREWPDLKSKAEFANLGAEWKAIVDSADAAGSKKLSKPSKDNYLRAAVQMNSPLIEETEPWSPNPGGNLSNLDSVLPTVIWVPALRETGAEADVSEKQSAVRKIVNALFEQQLSKHDKVIRFRRAAEELEQLFASDGKHKIVASVEAHITSKLKELIDICADLRFTAPDVTADLASKTEFRVLDGNISTRPEHQGHGAQRSIVLALLQMWAEQLRIIGSSDASRTLFLIEEPEIYLHPEMCRRMRDALLRIAQSGIGQVVCTTHSPVFLDLADRHDGIVIVKKNNSNPVAIQRTRDIFGQDEGDKERRSRLRMLLNFDSAANEVFFTSRVTMVEGDCEIAALDAIARRLCHLGEIHWPTYLAARRSVAVINCRGKWTIPAFQVVLNEFGIKYRVVHDEDDADEATRANDQIGALLPSQNCRLVHRPNFEEQIFGKNWTRDKPWKATTAIESAGIVGQPLREFFEYVLHERIECLCTPKDDAAMGALASMTFQQVPRRNLRDRLRKLNVSPHAIQEAHRVEQIFRLPAGPSFAPDVSEAAQLFRIEGSRVSAFAIVTGKSMEDTLVSGDVVALEFLDSVYLDPVSDDRDKMPKDSFCARVEHDGIYVVAINDDVEHRSYTIKRVRVHELVTGGWLCQISADNPETSWGERGHVEIRKTDRVHFAARVVGIVTPLEATETRETVIVPIADA</sequence>
<gene>
    <name evidence="3" type="ordered locus">sce8771</name>
</gene>
<dbReference type="SUPFAM" id="SSF52540">
    <property type="entry name" value="P-loop containing nucleoside triphosphate hydrolases"/>
    <property type="match status" value="1"/>
</dbReference>
<evidence type="ECO:0000259" key="2">
    <source>
        <dbReference type="Pfam" id="PF20469"/>
    </source>
</evidence>
<feature type="domain" description="OLD protein-like TOPRIM" evidence="2">
    <location>
        <begin position="460"/>
        <end position="534"/>
    </location>
</feature>
<evidence type="ECO:0000313" key="3">
    <source>
        <dbReference type="EMBL" id="CAN98943.1"/>
    </source>
</evidence>
<dbReference type="Pfam" id="PF13175">
    <property type="entry name" value="AAA_15"/>
    <property type="match status" value="1"/>
</dbReference>
<dbReference type="InterPro" id="IPR034139">
    <property type="entry name" value="TOPRIM_OLD"/>
</dbReference>
<accession>A9G4V7</accession>
<dbReference type="PANTHER" id="PTHR43581">
    <property type="entry name" value="ATP/GTP PHOSPHATASE"/>
    <property type="match status" value="1"/>
</dbReference>
<dbReference type="AlphaFoldDB" id="A9G4V7"/>
<dbReference type="GO" id="GO:0016887">
    <property type="term" value="F:ATP hydrolysis activity"/>
    <property type="evidence" value="ECO:0007669"/>
    <property type="project" value="InterPro"/>
</dbReference>
<dbReference type="eggNOG" id="COG3593">
    <property type="taxonomic scope" value="Bacteria"/>
</dbReference>
<dbReference type="EMBL" id="AM746676">
    <property type="protein sequence ID" value="CAN98943.1"/>
    <property type="molecule type" value="Genomic_DNA"/>
</dbReference>
<dbReference type="Pfam" id="PF20469">
    <property type="entry name" value="OLD-like_TOPRIM"/>
    <property type="match status" value="1"/>
</dbReference>
<dbReference type="InterPro" id="IPR027417">
    <property type="entry name" value="P-loop_NTPase"/>
</dbReference>
<dbReference type="KEGG" id="scl:sce8771"/>
<organism evidence="3 4">
    <name type="scientific">Sorangium cellulosum (strain So ce56)</name>
    <name type="common">Polyangium cellulosum (strain So ce56)</name>
    <dbReference type="NCBI Taxonomy" id="448385"/>
    <lineage>
        <taxon>Bacteria</taxon>
        <taxon>Pseudomonadati</taxon>
        <taxon>Myxococcota</taxon>
        <taxon>Polyangia</taxon>
        <taxon>Polyangiales</taxon>
        <taxon>Polyangiaceae</taxon>
        <taxon>Sorangium</taxon>
    </lineage>
</organism>